<evidence type="ECO:0000256" key="1">
    <source>
        <dbReference type="SAM" id="Phobius"/>
    </source>
</evidence>
<evidence type="ECO:0000313" key="2">
    <source>
        <dbReference type="EMBL" id="MEN2991180.1"/>
    </source>
</evidence>
<keyword evidence="1" id="KW-1133">Transmembrane helix</keyword>
<accession>A0ABU9YQW4</accession>
<evidence type="ECO:0008006" key="4">
    <source>
        <dbReference type="Google" id="ProtNLM"/>
    </source>
</evidence>
<feature type="transmembrane region" description="Helical" evidence="1">
    <location>
        <begin position="159"/>
        <end position="177"/>
    </location>
</feature>
<proteinExistence type="predicted"/>
<feature type="transmembrane region" description="Helical" evidence="1">
    <location>
        <begin position="183"/>
        <end position="202"/>
    </location>
</feature>
<name>A0ABU9YQW4_9PROT</name>
<organism evidence="2 3">
    <name type="scientific">Tistrella arctica</name>
    <dbReference type="NCBI Taxonomy" id="3133430"/>
    <lineage>
        <taxon>Bacteria</taxon>
        <taxon>Pseudomonadati</taxon>
        <taxon>Pseudomonadota</taxon>
        <taxon>Alphaproteobacteria</taxon>
        <taxon>Geminicoccales</taxon>
        <taxon>Geminicoccaceae</taxon>
        <taxon>Tistrella</taxon>
    </lineage>
</organism>
<evidence type="ECO:0000313" key="3">
    <source>
        <dbReference type="Proteomes" id="UP001413721"/>
    </source>
</evidence>
<dbReference type="Proteomes" id="UP001413721">
    <property type="component" value="Unassembled WGS sequence"/>
</dbReference>
<keyword evidence="1" id="KW-0472">Membrane</keyword>
<reference evidence="2 3" key="1">
    <citation type="submission" date="2024-03" db="EMBL/GenBank/DDBJ databases">
        <title>High-quality draft genome sequencing of Tistrella sp. BH-R2-4.</title>
        <authorList>
            <person name="Dong C."/>
        </authorList>
    </citation>
    <scope>NUCLEOTIDE SEQUENCE [LARGE SCALE GENOMIC DNA]</scope>
    <source>
        <strain evidence="2 3">BH-R2-4</strain>
    </source>
</reference>
<protein>
    <recommendedName>
        <fullName evidence="4">DUF2306 domain-containing protein</fullName>
    </recommendedName>
</protein>
<keyword evidence="3" id="KW-1185">Reference proteome</keyword>
<feature type="transmembrane region" description="Helical" evidence="1">
    <location>
        <begin position="120"/>
        <end position="138"/>
    </location>
</feature>
<dbReference type="EMBL" id="JBBKTW010000010">
    <property type="protein sequence ID" value="MEN2991180.1"/>
    <property type="molecule type" value="Genomic_DNA"/>
</dbReference>
<sequence>MALIFSLLLMVHIAAGAVALGAGLVLLVLAKGDDRHRRIGRLFGRMMVVVLIAAYVLAVIRFSPFLLAVAAFSSYLLAAGWRAARRRKPAPGMADRLIAGLMLGVGLVMAAAGLTGAVDGAARIVMPVFGLLGAALAAQDLLESGRSNADRIGRHLSRMLGALIATVTAVLVVNGDALGLPSVAAWLVPTVAVVPLIVWWNVRLRRGAPGH</sequence>
<feature type="transmembrane region" description="Helical" evidence="1">
    <location>
        <begin position="96"/>
        <end position="114"/>
    </location>
</feature>
<feature type="transmembrane region" description="Helical" evidence="1">
    <location>
        <begin position="6"/>
        <end position="30"/>
    </location>
</feature>
<gene>
    <name evidence="2" type="ORF">WG926_22900</name>
</gene>
<keyword evidence="1" id="KW-0812">Transmembrane</keyword>
<comment type="caution">
    <text evidence="2">The sequence shown here is derived from an EMBL/GenBank/DDBJ whole genome shotgun (WGS) entry which is preliminary data.</text>
</comment>
<feature type="transmembrane region" description="Helical" evidence="1">
    <location>
        <begin position="42"/>
        <end position="60"/>
    </location>
</feature>
<dbReference type="RefSeq" id="WP_345938375.1">
    <property type="nucleotide sequence ID" value="NZ_JBBKTW010000010.1"/>
</dbReference>
<feature type="transmembrane region" description="Helical" evidence="1">
    <location>
        <begin position="66"/>
        <end position="84"/>
    </location>
</feature>